<sequence>MILGLIWVYRRTLSPALYLIGVRCRHQPTCSQYGVDAFHKHKFARAFWLTFSRVTRCHPFGSHGFDPVPKDAPQVGWKFWKLGDWRWSERSGPD</sequence>
<organism evidence="2 3">
    <name type="scientific">Hyphococcus aureus</name>
    <dbReference type="NCBI Taxonomy" id="2666033"/>
    <lineage>
        <taxon>Bacteria</taxon>
        <taxon>Pseudomonadati</taxon>
        <taxon>Pseudomonadota</taxon>
        <taxon>Alphaproteobacteria</taxon>
        <taxon>Parvularculales</taxon>
        <taxon>Parvularculaceae</taxon>
        <taxon>Hyphococcus</taxon>
    </lineage>
</organism>
<dbReference type="RefSeq" id="WP_379879555.1">
    <property type="nucleotide sequence ID" value="NZ_JBHPON010000001.1"/>
</dbReference>
<comment type="function">
    <text evidence="1">Could be involved in insertion of integral membrane proteins into the membrane.</text>
</comment>
<evidence type="ECO:0000313" key="2">
    <source>
        <dbReference type="EMBL" id="MFC6035116.1"/>
    </source>
</evidence>
<name>A0ABW1KSQ4_9PROT</name>
<gene>
    <name evidence="2" type="primary">yidD</name>
    <name evidence="2" type="ORF">ACFMB1_06140</name>
</gene>
<proteinExistence type="inferred from homology"/>
<dbReference type="HAMAP" id="MF_00386">
    <property type="entry name" value="UPF0161_YidD"/>
    <property type="match status" value="1"/>
</dbReference>
<comment type="subcellular location">
    <subcellularLocation>
        <location evidence="1">Cell membrane</location>
        <topology evidence="1">Peripheral membrane protein</topology>
        <orientation evidence="1">Cytoplasmic side</orientation>
    </subcellularLocation>
</comment>
<comment type="caution">
    <text evidence="2">The sequence shown here is derived from an EMBL/GenBank/DDBJ whole genome shotgun (WGS) entry which is preliminary data.</text>
</comment>
<reference evidence="2 3" key="1">
    <citation type="submission" date="2024-09" db="EMBL/GenBank/DDBJ databases">
        <authorList>
            <person name="Zhang Z.-H."/>
        </authorList>
    </citation>
    <scope>NUCLEOTIDE SEQUENCE [LARGE SCALE GENOMIC DNA]</scope>
    <source>
        <strain evidence="2 3">HHTR114</strain>
    </source>
</reference>
<protein>
    <recommendedName>
        <fullName evidence="1">Putative membrane protein insertion efficiency factor</fullName>
    </recommendedName>
</protein>
<dbReference type="Proteomes" id="UP001596116">
    <property type="component" value="Unassembled WGS sequence"/>
</dbReference>
<accession>A0ABW1KSQ4</accession>
<dbReference type="Pfam" id="PF01809">
    <property type="entry name" value="YidD"/>
    <property type="match status" value="1"/>
</dbReference>
<dbReference type="EMBL" id="JBHPON010000001">
    <property type="protein sequence ID" value="MFC6035116.1"/>
    <property type="molecule type" value="Genomic_DNA"/>
</dbReference>
<dbReference type="SMART" id="SM01234">
    <property type="entry name" value="Haemolytic"/>
    <property type="match status" value="1"/>
</dbReference>
<dbReference type="InterPro" id="IPR002696">
    <property type="entry name" value="Membr_insert_effic_factor_YidD"/>
</dbReference>
<evidence type="ECO:0000313" key="3">
    <source>
        <dbReference type="Proteomes" id="UP001596116"/>
    </source>
</evidence>
<dbReference type="PANTHER" id="PTHR33383:SF1">
    <property type="entry name" value="MEMBRANE PROTEIN INSERTION EFFICIENCY FACTOR-RELATED"/>
    <property type="match status" value="1"/>
</dbReference>
<keyword evidence="3" id="KW-1185">Reference proteome</keyword>
<dbReference type="NCBIfam" id="TIGR00278">
    <property type="entry name" value="membrane protein insertion efficiency factor YidD"/>
    <property type="match status" value="1"/>
</dbReference>
<comment type="similarity">
    <text evidence="1">Belongs to the UPF0161 family.</text>
</comment>
<keyword evidence="1" id="KW-0472">Membrane</keyword>
<evidence type="ECO:0000256" key="1">
    <source>
        <dbReference type="HAMAP-Rule" id="MF_00386"/>
    </source>
</evidence>
<dbReference type="PANTHER" id="PTHR33383">
    <property type="entry name" value="MEMBRANE PROTEIN INSERTION EFFICIENCY FACTOR-RELATED"/>
    <property type="match status" value="1"/>
</dbReference>
<keyword evidence="1" id="KW-1003">Cell membrane</keyword>